<accession>F2AUJ5</accession>
<dbReference type="Gene3D" id="2.60.120.560">
    <property type="entry name" value="Exo-inulinase, domain 1"/>
    <property type="match status" value="1"/>
</dbReference>
<proteinExistence type="predicted"/>
<evidence type="ECO:0000259" key="2">
    <source>
        <dbReference type="Pfam" id="PF06439"/>
    </source>
</evidence>
<dbReference type="PATRIC" id="fig|991778.3.peg.3608"/>
<feature type="chain" id="PRO_5003279041" description="3-keto-alpha-glucoside-1,2-lyase/3-keto-2-hydroxy-glucal hydratase domain-containing protein" evidence="1">
    <location>
        <begin position="20"/>
        <end position="239"/>
    </location>
</feature>
<dbReference type="RefSeq" id="WP_007327306.1">
    <property type="nucleotide sequence ID" value="NZ_AFAR01000177.1"/>
</dbReference>
<protein>
    <recommendedName>
        <fullName evidence="2">3-keto-alpha-glucoside-1,2-lyase/3-keto-2-hydroxy-glucal hydratase domain-containing protein</fullName>
    </recommendedName>
</protein>
<sequence>MSRTLLSIAFTTIVLSALSAVVADDASSAAPDTPVLFEDDFEGRSKLGEGYRTGRGMEAGWNIRDGVLFGEQVRDDHGSTMRKQMEFGDLHVSFDFRFSGGSRFNFVIDDNNERSVHAGHVARASVSPKRISISDDKLGSMNLDVREKRKQKSLPPEEQKALDSLLARTQASAEISAKQGEWHHLEVIIRGTVMTVHLDGKQVVTLDSPGFAHPTKTQFGMTVNGTTIDFDNLKVFATE</sequence>
<name>F2AUJ5_RHOBT</name>
<feature type="domain" description="3-keto-alpha-glucoside-1,2-lyase/3-keto-2-hydroxy-glucal hydratase" evidence="2">
    <location>
        <begin position="41"/>
        <end position="235"/>
    </location>
</feature>
<comment type="caution">
    <text evidence="3">The sequence shown here is derived from an EMBL/GenBank/DDBJ whole genome shotgun (WGS) entry which is preliminary data.</text>
</comment>
<dbReference type="Proteomes" id="UP000006222">
    <property type="component" value="Unassembled WGS sequence"/>
</dbReference>
<evidence type="ECO:0000313" key="4">
    <source>
        <dbReference type="Proteomes" id="UP000006222"/>
    </source>
</evidence>
<evidence type="ECO:0000313" key="3">
    <source>
        <dbReference type="EMBL" id="EGF26646.1"/>
    </source>
</evidence>
<dbReference type="Pfam" id="PF06439">
    <property type="entry name" value="3keto-disac_hyd"/>
    <property type="match status" value="1"/>
</dbReference>
<dbReference type="InterPro" id="IPR013320">
    <property type="entry name" value="ConA-like_dom_sf"/>
</dbReference>
<evidence type="ECO:0000256" key="1">
    <source>
        <dbReference type="SAM" id="SignalP"/>
    </source>
</evidence>
<dbReference type="AlphaFoldDB" id="F2AUJ5"/>
<dbReference type="EMBL" id="AFAR01000177">
    <property type="protein sequence ID" value="EGF26646.1"/>
    <property type="molecule type" value="Genomic_DNA"/>
</dbReference>
<keyword evidence="1" id="KW-0732">Signal</keyword>
<gene>
    <name evidence="3" type="ORF">RBWH47_02728</name>
</gene>
<feature type="signal peptide" evidence="1">
    <location>
        <begin position="1"/>
        <end position="19"/>
    </location>
</feature>
<organism evidence="3 4">
    <name type="scientific">Rhodopirellula baltica WH47</name>
    <dbReference type="NCBI Taxonomy" id="991778"/>
    <lineage>
        <taxon>Bacteria</taxon>
        <taxon>Pseudomonadati</taxon>
        <taxon>Planctomycetota</taxon>
        <taxon>Planctomycetia</taxon>
        <taxon>Pirellulales</taxon>
        <taxon>Pirellulaceae</taxon>
        <taxon>Rhodopirellula</taxon>
    </lineage>
</organism>
<dbReference type="SUPFAM" id="SSF49899">
    <property type="entry name" value="Concanavalin A-like lectins/glucanases"/>
    <property type="match status" value="1"/>
</dbReference>
<reference evidence="3 4" key="1">
    <citation type="journal article" date="2013" name="Mar. Genomics">
        <title>Expression of sulfatases in Rhodopirellula baltica and the diversity of sulfatases in the genus Rhodopirellula.</title>
        <authorList>
            <person name="Wegner C.E."/>
            <person name="Richter-Heitmann T."/>
            <person name="Klindworth A."/>
            <person name="Klockow C."/>
            <person name="Richter M."/>
            <person name="Achstetter T."/>
            <person name="Glockner F.O."/>
            <person name="Harder J."/>
        </authorList>
    </citation>
    <scope>NUCLEOTIDE SEQUENCE [LARGE SCALE GENOMIC DNA]</scope>
    <source>
        <strain evidence="3 4">WH47</strain>
    </source>
</reference>
<dbReference type="GO" id="GO:0016787">
    <property type="term" value="F:hydrolase activity"/>
    <property type="evidence" value="ECO:0007669"/>
    <property type="project" value="InterPro"/>
</dbReference>
<dbReference type="InterPro" id="IPR010496">
    <property type="entry name" value="AL/BT2_dom"/>
</dbReference>